<keyword evidence="14 18" id="KW-0442">Lipid degradation</keyword>
<dbReference type="Gene3D" id="2.40.230.10">
    <property type="entry name" value="Phospholipase A1"/>
    <property type="match status" value="1"/>
</dbReference>
<dbReference type="PRINTS" id="PR01486">
    <property type="entry name" value="PHPHLIPASEA1"/>
</dbReference>
<dbReference type="SUPFAM" id="SSF56931">
    <property type="entry name" value="Outer membrane phospholipase A (OMPLA)"/>
    <property type="match status" value="1"/>
</dbReference>
<evidence type="ECO:0000256" key="15">
    <source>
        <dbReference type="ARBA" id="ARBA00023098"/>
    </source>
</evidence>
<dbReference type="Pfam" id="PF02253">
    <property type="entry name" value="PLA1"/>
    <property type="match status" value="1"/>
</dbReference>
<evidence type="ECO:0000256" key="12">
    <source>
        <dbReference type="ARBA" id="ARBA00022801"/>
    </source>
</evidence>
<comment type="subunit">
    <text evidence="4 18">Homodimer; dimerization is reversible, and the dimeric form is the active one.</text>
</comment>
<evidence type="ECO:0000256" key="1">
    <source>
        <dbReference type="ARBA" id="ARBA00000111"/>
    </source>
</evidence>
<evidence type="ECO:0000256" key="17">
    <source>
        <dbReference type="ARBA" id="ARBA00023237"/>
    </source>
</evidence>
<comment type="cofactor">
    <cofactor evidence="18">
        <name>Ca(2+)</name>
        <dbReference type="ChEBI" id="CHEBI:29108"/>
    </cofactor>
    <text evidence="18">Binds 1 Ca(2+) ion per monomer. In the dimeric form the Ca(2+) is bound by different amino acids with binding of each Ca(2+) shared with ligands coming from each monomer. The Ca(2+) ion may have a role in catalysis.</text>
</comment>
<keyword evidence="15 18" id="KW-0443">Lipid metabolism</keyword>
<comment type="subcellular location">
    <subcellularLocation>
        <location evidence="18">Cell outer membrane</location>
        <topology evidence="18">Multi-pass membrane protein</topology>
    </subcellularLocation>
    <text evidence="18">One of the very few enzymes located there.</text>
</comment>
<evidence type="ECO:0000256" key="9">
    <source>
        <dbReference type="ARBA" id="ARBA00022692"/>
    </source>
</evidence>
<dbReference type="EMBL" id="BSOR01000027">
    <property type="protein sequence ID" value="GLR64169.1"/>
    <property type="molecule type" value="Genomic_DNA"/>
</dbReference>
<feature type="signal peptide" evidence="18">
    <location>
        <begin position="1"/>
        <end position="21"/>
    </location>
</feature>
<dbReference type="Proteomes" id="UP001156682">
    <property type="component" value="Unassembled WGS sequence"/>
</dbReference>
<comment type="function">
    <text evidence="18">Hydrolysis of phosphatidylcholine with phospholipase A2 (EC 3.1.1.4) and phospholipase A1 (EC 3.1.1.32) activities.</text>
</comment>
<organism evidence="19 20">
    <name type="scientific">Marinospirillum insulare</name>
    <dbReference type="NCBI Taxonomy" id="217169"/>
    <lineage>
        <taxon>Bacteria</taxon>
        <taxon>Pseudomonadati</taxon>
        <taxon>Pseudomonadota</taxon>
        <taxon>Gammaproteobacteria</taxon>
        <taxon>Oceanospirillales</taxon>
        <taxon>Oceanospirillaceae</taxon>
        <taxon>Marinospirillum</taxon>
    </lineage>
</organism>
<keyword evidence="9" id="KW-0812">Transmembrane</keyword>
<evidence type="ECO:0000256" key="5">
    <source>
        <dbReference type="ARBA" id="ARBA00013179"/>
    </source>
</evidence>
<keyword evidence="16" id="KW-0472">Membrane</keyword>
<evidence type="ECO:0000256" key="6">
    <source>
        <dbReference type="ARBA" id="ARBA00013278"/>
    </source>
</evidence>
<gene>
    <name evidence="19" type="ORF">GCM10007878_16070</name>
</gene>
<reference evidence="20" key="1">
    <citation type="journal article" date="2019" name="Int. J. Syst. Evol. Microbiol.">
        <title>The Global Catalogue of Microorganisms (GCM) 10K type strain sequencing project: providing services to taxonomists for standard genome sequencing and annotation.</title>
        <authorList>
            <consortium name="The Broad Institute Genomics Platform"/>
            <consortium name="The Broad Institute Genome Sequencing Center for Infectious Disease"/>
            <person name="Wu L."/>
            <person name="Ma J."/>
        </authorList>
    </citation>
    <scope>NUCLEOTIDE SEQUENCE [LARGE SCALE GENOMIC DNA]</scope>
    <source>
        <strain evidence="20">NBRC 100033</strain>
    </source>
</reference>
<comment type="caution">
    <text evidence="19">The sequence shown here is derived from an EMBL/GenBank/DDBJ whole genome shotgun (WGS) entry which is preliminary data.</text>
</comment>
<dbReference type="RefSeq" id="WP_051610516.1">
    <property type="nucleotide sequence ID" value="NZ_BSOR01000027.1"/>
</dbReference>
<evidence type="ECO:0000256" key="18">
    <source>
        <dbReference type="RuleBase" id="RU366027"/>
    </source>
</evidence>
<comment type="catalytic activity">
    <reaction evidence="1 18">
        <text>a 1,2-diacyl-sn-glycero-3-phosphocholine + H2O = a 2-acyl-sn-glycero-3-phosphocholine + a fatty acid + H(+)</text>
        <dbReference type="Rhea" id="RHEA:18689"/>
        <dbReference type="ChEBI" id="CHEBI:15377"/>
        <dbReference type="ChEBI" id="CHEBI:15378"/>
        <dbReference type="ChEBI" id="CHEBI:28868"/>
        <dbReference type="ChEBI" id="CHEBI:57643"/>
        <dbReference type="ChEBI" id="CHEBI:57875"/>
        <dbReference type="EC" id="3.1.1.32"/>
    </reaction>
</comment>
<proteinExistence type="inferred from homology"/>
<evidence type="ECO:0000256" key="3">
    <source>
        <dbReference type="ARBA" id="ARBA00010525"/>
    </source>
</evidence>
<evidence type="ECO:0000256" key="11">
    <source>
        <dbReference type="ARBA" id="ARBA00022729"/>
    </source>
</evidence>
<dbReference type="PANTHER" id="PTHR40457">
    <property type="entry name" value="PHOSPHOLIPASE A1"/>
    <property type="match status" value="1"/>
</dbReference>
<evidence type="ECO:0000256" key="16">
    <source>
        <dbReference type="ARBA" id="ARBA00023136"/>
    </source>
</evidence>
<evidence type="ECO:0000313" key="20">
    <source>
        <dbReference type="Proteomes" id="UP001156682"/>
    </source>
</evidence>
<evidence type="ECO:0000256" key="10">
    <source>
        <dbReference type="ARBA" id="ARBA00022723"/>
    </source>
</evidence>
<evidence type="ECO:0000256" key="8">
    <source>
        <dbReference type="ARBA" id="ARBA00022452"/>
    </source>
</evidence>
<evidence type="ECO:0000256" key="13">
    <source>
        <dbReference type="ARBA" id="ARBA00022837"/>
    </source>
</evidence>
<comment type="similarity">
    <text evidence="3 18">Belongs to the phospholipase A1 family.</text>
</comment>
<name>A0ABQ6A237_9GAMM</name>
<dbReference type="InterPro" id="IPR036541">
    <property type="entry name" value="PLipase_A1_sf"/>
</dbReference>
<keyword evidence="17 18" id="KW-0998">Cell outer membrane</keyword>
<keyword evidence="12 18" id="KW-0378">Hydrolase</keyword>
<evidence type="ECO:0000313" key="19">
    <source>
        <dbReference type="EMBL" id="GLR64169.1"/>
    </source>
</evidence>
<keyword evidence="13 18" id="KW-0106">Calcium</keyword>
<sequence length="272" mass="30990">MRSLALFSSLLLFALPNLLLAKEPSCAESIVGCFQTSEQSALSVFEPMYLIAGGEYGEDVKARFQFSFKYKVFDQQSSLVELAPWLDSFHLSYTQTSLWNWSKDSLPFEDTSYKPSFYFTLDKSPVYDLLAFGYAHESNGQADEVSRSMDALFIQPIWGFPLADSSLILFPRFSYYLSKGEFNEDIADYRGYVDLNLRYGNEDSWGINTLYRQGKAGRYSVQADLTYPIRTPISIRTGGFLYLQYFQGYGESMLSYDQKVGPILRIGLGIVR</sequence>
<comment type="catalytic activity">
    <reaction evidence="2 18">
        <text>a 1,2-diacyl-sn-glycero-3-phosphocholine + H2O = a 1-acyl-sn-glycero-3-phosphocholine + a fatty acid + H(+)</text>
        <dbReference type="Rhea" id="RHEA:15801"/>
        <dbReference type="ChEBI" id="CHEBI:15377"/>
        <dbReference type="ChEBI" id="CHEBI:15378"/>
        <dbReference type="ChEBI" id="CHEBI:28868"/>
        <dbReference type="ChEBI" id="CHEBI:57643"/>
        <dbReference type="ChEBI" id="CHEBI:58168"/>
        <dbReference type="EC" id="3.1.1.4"/>
    </reaction>
</comment>
<keyword evidence="11 18" id="KW-0732">Signal</keyword>
<keyword evidence="10 18" id="KW-0479">Metal-binding</keyword>
<evidence type="ECO:0000256" key="2">
    <source>
        <dbReference type="ARBA" id="ARBA00001604"/>
    </source>
</evidence>
<dbReference type="PANTHER" id="PTHR40457:SF1">
    <property type="entry name" value="PHOSPHOLIPASE A1"/>
    <property type="match status" value="1"/>
</dbReference>
<accession>A0ABQ6A237</accession>
<evidence type="ECO:0000256" key="4">
    <source>
        <dbReference type="ARBA" id="ARBA00011702"/>
    </source>
</evidence>
<dbReference type="InterPro" id="IPR003187">
    <property type="entry name" value="PLipase_A1"/>
</dbReference>
<dbReference type="EC" id="3.1.1.32" evidence="5 18"/>
<dbReference type="EC" id="3.1.1.4" evidence="6 18"/>
<feature type="chain" id="PRO_5044982925" description="Phospholipase A1" evidence="18">
    <location>
        <begin position="22"/>
        <end position="272"/>
    </location>
</feature>
<evidence type="ECO:0000256" key="14">
    <source>
        <dbReference type="ARBA" id="ARBA00022963"/>
    </source>
</evidence>
<keyword evidence="8" id="KW-1134">Transmembrane beta strand</keyword>
<protein>
    <recommendedName>
        <fullName evidence="7 18">Phospholipase A1</fullName>
        <ecNumber evidence="5 18">3.1.1.32</ecNumber>
        <ecNumber evidence="6 18">3.1.1.4</ecNumber>
    </recommendedName>
    <alternativeName>
        <fullName evidence="18">Phosphatidylcholine 1-acylhydrolase</fullName>
    </alternativeName>
</protein>
<evidence type="ECO:0000256" key="7">
    <source>
        <dbReference type="ARBA" id="ARBA00021726"/>
    </source>
</evidence>
<keyword evidence="20" id="KW-1185">Reference proteome</keyword>